<feature type="domain" description="NADH:quinone oxidoreductase/Mrp antiporter transmembrane" evidence="8">
    <location>
        <begin position="152"/>
        <end position="458"/>
    </location>
</feature>
<evidence type="ECO:0000256" key="5">
    <source>
        <dbReference type="ARBA" id="ARBA00023027"/>
    </source>
</evidence>
<keyword evidence="5" id="KW-0520">NAD</keyword>
<dbReference type="PANTHER" id="PTHR22773">
    <property type="entry name" value="NADH DEHYDROGENASE"/>
    <property type="match status" value="1"/>
</dbReference>
<dbReference type="HAMAP" id="MF_00445">
    <property type="entry name" value="NDH1_NuoN_1"/>
    <property type="match status" value="1"/>
</dbReference>
<sequence length="522" mass="58426">MFSDFQNELHYNQLYPDFGFNTVLFENDFKGIFPELFLVLTILLLLVYGVILSTSKEKKYPLLIGNIGWLGLLGIFLTFVLLIKNPLSDGLIFYNTLIIDQETQFFKIIALGGSFFSILISLDYMKKEGLNGFEIIILTLLSTASILFLISSADFISMYLAIEFQSLCFYVMAGSKRDSEFSTEAGLKYFLLGAFSSGLLLFGCSLIYGFTGITNFTELGKLFTPGGQELVTGLYSLRGCELGMIFILVGLLFKLTAVPFHMWAPDVYEGAPTSITAFFSITPKISILAVFIRVFLEGFYDLMIDWQTILIFSAFFSMILGAVAALSQNKIKRLLAYSSIGHVGYLLVGLCCGTIEGIQGLLIYLVVYVLMTINIFGIVLFPLRREFINSVHRIKYTTDLGMMAKTNPVLAFTLTVSMFSIAGIPPLAGFYSKAFLFFATLSSNLYLLAVIGVLTSVVSCFYYIRVVKIMYFENPKNWLSFSQIPKESALVVGISFFFILFFVFYPSPLYLATHKVALFLSL</sequence>
<keyword evidence="4 7" id="KW-1133">Transmembrane helix</keyword>
<feature type="transmembrane region" description="Helical" evidence="7">
    <location>
        <begin position="308"/>
        <end position="327"/>
    </location>
</feature>
<evidence type="ECO:0000256" key="3">
    <source>
        <dbReference type="ARBA" id="ARBA00022967"/>
    </source>
</evidence>
<dbReference type="EMBL" id="MH917293">
    <property type="protein sequence ID" value="QES94795.1"/>
    <property type="molecule type" value="Genomic_DNA"/>
</dbReference>
<dbReference type="PRINTS" id="PR01434">
    <property type="entry name" value="NADHDHGNASE5"/>
</dbReference>
<feature type="transmembrane region" description="Helical" evidence="7">
    <location>
        <begin position="334"/>
        <end position="355"/>
    </location>
</feature>
<keyword evidence="3" id="KW-1278">Translocase</keyword>
<feature type="transmembrane region" description="Helical" evidence="7">
    <location>
        <begin position="275"/>
        <end position="296"/>
    </location>
</feature>
<dbReference type="NCBIfam" id="TIGR01770">
    <property type="entry name" value="NDH_I_N"/>
    <property type="match status" value="1"/>
</dbReference>
<proteinExistence type="inferred from homology"/>
<keyword evidence="2 7" id="KW-0812">Transmembrane</keyword>
<keyword evidence="9" id="KW-0496">Mitochondrion</keyword>
<accession>A0A5J6DTY5</accession>
<evidence type="ECO:0000256" key="4">
    <source>
        <dbReference type="ARBA" id="ARBA00022989"/>
    </source>
</evidence>
<comment type="subcellular location">
    <subcellularLocation>
        <location evidence="1">Membrane</location>
        <topology evidence="1">Multi-pass membrane protein</topology>
    </subcellularLocation>
</comment>
<feature type="transmembrane region" description="Helical" evidence="7">
    <location>
        <begin position="156"/>
        <end position="175"/>
    </location>
</feature>
<feature type="transmembrane region" description="Helical" evidence="7">
    <location>
        <begin position="187"/>
        <end position="210"/>
    </location>
</feature>
<evidence type="ECO:0000259" key="8">
    <source>
        <dbReference type="Pfam" id="PF00361"/>
    </source>
</evidence>
<name>A0A5J6DTY5_9CHLO</name>
<dbReference type="GO" id="GO:0016020">
    <property type="term" value="C:membrane"/>
    <property type="evidence" value="ECO:0007669"/>
    <property type="project" value="UniProtKB-SubCell"/>
</dbReference>
<organism evidence="9">
    <name type="scientific">Trebouxia lynnae</name>
    <dbReference type="NCBI Taxonomy" id="1825957"/>
    <lineage>
        <taxon>Eukaryota</taxon>
        <taxon>Viridiplantae</taxon>
        <taxon>Chlorophyta</taxon>
        <taxon>core chlorophytes</taxon>
        <taxon>Trebouxiophyceae</taxon>
        <taxon>Trebouxiales</taxon>
        <taxon>Trebouxiaceae</taxon>
        <taxon>Trebouxia</taxon>
    </lineage>
</organism>
<feature type="transmembrane region" description="Helical" evidence="7">
    <location>
        <begin position="63"/>
        <end position="83"/>
    </location>
</feature>
<feature type="transmembrane region" description="Helical" evidence="7">
    <location>
        <begin position="445"/>
        <end position="467"/>
    </location>
</feature>
<dbReference type="AlphaFoldDB" id="A0A5J6DTY5"/>
<geneLocation type="mitochondrion" evidence="9"/>
<feature type="transmembrane region" description="Helical" evidence="7">
    <location>
        <begin position="103"/>
        <end position="122"/>
    </location>
</feature>
<evidence type="ECO:0000256" key="6">
    <source>
        <dbReference type="ARBA" id="ARBA00023136"/>
    </source>
</evidence>
<evidence type="ECO:0000256" key="7">
    <source>
        <dbReference type="SAM" id="Phobius"/>
    </source>
</evidence>
<dbReference type="Pfam" id="PF00361">
    <property type="entry name" value="Proton_antipo_M"/>
    <property type="match status" value="1"/>
</dbReference>
<feature type="transmembrane region" description="Helical" evidence="7">
    <location>
        <begin position="242"/>
        <end position="263"/>
    </location>
</feature>
<gene>
    <name evidence="9" type="primary">nad2</name>
</gene>
<protein>
    <submittedName>
        <fullName evidence="9">NADH dehydrogenase subunit 2</fullName>
    </submittedName>
</protein>
<keyword evidence="6 7" id="KW-0472">Membrane</keyword>
<evidence type="ECO:0000256" key="2">
    <source>
        <dbReference type="ARBA" id="ARBA00022692"/>
    </source>
</evidence>
<feature type="transmembrane region" description="Helical" evidence="7">
    <location>
        <begin position="404"/>
        <end position="425"/>
    </location>
</feature>
<evidence type="ECO:0000313" key="9">
    <source>
        <dbReference type="EMBL" id="QES94795.1"/>
    </source>
</evidence>
<reference evidence="9" key="1">
    <citation type="journal article" date="2019" name="Sci. Rep.">
        <title>Dynamic evolution of mitochondrial genomes in Trebouxiophyceae, including the first completely assembled mtDNA from a lichen-symbiont microalga (Trebouxia sp. TR9).</title>
        <authorList>
            <person name="Martinez-Alberola F."/>
            <person name="Barreno E."/>
            <person name="Casano L.M."/>
            <person name="Gasulla F."/>
            <person name="Molins A."/>
            <person name="del Campo E.M."/>
        </authorList>
    </citation>
    <scope>NUCLEOTIDE SEQUENCE</scope>
</reference>
<feature type="transmembrane region" description="Helical" evidence="7">
    <location>
        <begin position="32"/>
        <end position="51"/>
    </location>
</feature>
<dbReference type="GO" id="GO:0008137">
    <property type="term" value="F:NADH dehydrogenase (ubiquinone) activity"/>
    <property type="evidence" value="ECO:0007669"/>
    <property type="project" value="InterPro"/>
</dbReference>
<dbReference type="InterPro" id="IPR001750">
    <property type="entry name" value="ND/Mrp_TM"/>
</dbReference>
<evidence type="ECO:0000256" key="1">
    <source>
        <dbReference type="ARBA" id="ARBA00004141"/>
    </source>
</evidence>
<feature type="transmembrane region" description="Helical" evidence="7">
    <location>
        <begin position="129"/>
        <end position="150"/>
    </location>
</feature>
<feature type="transmembrane region" description="Helical" evidence="7">
    <location>
        <begin position="361"/>
        <end position="383"/>
    </location>
</feature>
<dbReference type="GO" id="GO:0042773">
    <property type="term" value="P:ATP synthesis coupled electron transport"/>
    <property type="evidence" value="ECO:0007669"/>
    <property type="project" value="InterPro"/>
</dbReference>
<dbReference type="InterPro" id="IPR010096">
    <property type="entry name" value="NADH-Q_OxRdtase_suN/2"/>
</dbReference>
<feature type="transmembrane region" description="Helical" evidence="7">
    <location>
        <begin position="488"/>
        <end position="505"/>
    </location>
</feature>